<dbReference type="GO" id="GO:0016597">
    <property type="term" value="F:amino acid binding"/>
    <property type="evidence" value="ECO:0007669"/>
    <property type="project" value="InterPro"/>
</dbReference>
<dbReference type="GO" id="GO:0019240">
    <property type="term" value="P:citrulline biosynthetic process"/>
    <property type="evidence" value="ECO:0007669"/>
    <property type="project" value="TreeGrafter"/>
</dbReference>
<dbReference type="InterPro" id="IPR036901">
    <property type="entry name" value="Asp/Orn_carbamoylTrfase_sf"/>
</dbReference>
<dbReference type="HAMAP" id="MF_01109">
    <property type="entry name" value="OTCase"/>
    <property type="match status" value="1"/>
</dbReference>
<comment type="caution">
    <text evidence="6">Lacks conserved residue(s) required for the propagation of feature annotation.</text>
</comment>
<accession>A0A419F8W2</accession>
<evidence type="ECO:0000256" key="5">
    <source>
        <dbReference type="ARBA" id="ARBA00048772"/>
    </source>
</evidence>
<dbReference type="NCBIfam" id="TIGR00658">
    <property type="entry name" value="orni_carb_tr"/>
    <property type="match status" value="1"/>
</dbReference>
<organism evidence="9 10">
    <name type="scientific">Candidatus Abyssobacteria bacterium SURF_17</name>
    <dbReference type="NCBI Taxonomy" id="2093361"/>
    <lineage>
        <taxon>Bacteria</taxon>
        <taxon>Pseudomonadati</taxon>
        <taxon>Candidatus Hydrogenedentota</taxon>
        <taxon>Candidatus Abyssobacteria</taxon>
    </lineage>
</organism>
<dbReference type="GO" id="GO:0005737">
    <property type="term" value="C:cytoplasm"/>
    <property type="evidence" value="ECO:0007669"/>
    <property type="project" value="UniProtKB-SubCell"/>
</dbReference>
<dbReference type="Pfam" id="PF00185">
    <property type="entry name" value="OTCace"/>
    <property type="match status" value="1"/>
</dbReference>
<comment type="catalytic activity">
    <reaction evidence="5 6">
        <text>carbamoyl phosphate + L-ornithine = L-citrulline + phosphate + H(+)</text>
        <dbReference type="Rhea" id="RHEA:19513"/>
        <dbReference type="ChEBI" id="CHEBI:15378"/>
        <dbReference type="ChEBI" id="CHEBI:43474"/>
        <dbReference type="ChEBI" id="CHEBI:46911"/>
        <dbReference type="ChEBI" id="CHEBI:57743"/>
        <dbReference type="ChEBI" id="CHEBI:58228"/>
        <dbReference type="EC" id="2.1.3.3"/>
    </reaction>
</comment>
<feature type="domain" description="Aspartate/ornithine carbamoyltransferase carbamoyl-P binding" evidence="8">
    <location>
        <begin position="7"/>
        <end position="147"/>
    </location>
</feature>
<evidence type="ECO:0000313" key="9">
    <source>
        <dbReference type="EMBL" id="RJP75034.1"/>
    </source>
</evidence>
<dbReference type="InterPro" id="IPR006130">
    <property type="entry name" value="Asp/Orn_carbamoylTrfase"/>
</dbReference>
<feature type="binding site" evidence="6">
    <location>
        <begin position="230"/>
        <end position="231"/>
    </location>
    <ligand>
        <name>L-ornithine</name>
        <dbReference type="ChEBI" id="CHEBI:46911"/>
    </ligand>
</feature>
<dbReference type="EMBL" id="QZKI01000008">
    <property type="protein sequence ID" value="RJP75034.1"/>
    <property type="molecule type" value="Genomic_DNA"/>
</dbReference>
<keyword evidence="4 6" id="KW-0808">Transferase</keyword>
<gene>
    <name evidence="9" type="primary">argF</name>
    <name evidence="9" type="ORF">C4532_01220</name>
</gene>
<dbReference type="PANTHER" id="PTHR45753:SF3">
    <property type="entry name" value="ORNITHINE TRANSCARBAMYLASE, MITOCHONDRIAL"/>
    <property type="match status" value="1"/>
</dbReference>
<dbReference type="AlphaFoldDB" id="A0A419F8W2"/>
<dbReference type="PRINTS" id="PR00102">
    <property type="entry name" value="OTCASE"/>
</dbReference>
<keyword evidence="6" id="KW-0963">Cytoplasm</keyword>
<dbReference type="Pfam" id="PF02729">
    <property type="entry name" value="OTCace_N"/>
    <property type="match status" value="1"/>
</dbReference>
<evidence type="ECO:0000259" key="8">
    <source>
        <dbReference type="Pfam" id="PF02729"/>
    </source>
</evidence>
<dbReference type="PANTHER" id="PTHR45753">
    <property type="entry name" value="ORNITHINE CARBAMOYLTRANSFERASE, MITOCHONDRIAL"/>
    <property type="match status" value="1"/>
</dbReference>
<feature type="binding site" evidence="6">
    <location>
        <position position="294"/>
    </location>
    <ligand>
        <name>carbamoyl phosphate</name>
        <dbReference type="ChEBI" id="CHEBI:58228"/>
    </ligand>
</feature>
<evidence type="ECO:0000256" key="4">
    <source>
        <dbReference type="ARBA" id="ARBA00022679"/>
    </source>
</evidence>
<sequence length="326" mass="35660">MKALRRKDLISIFDLAKEEIEGILSLAATLKDKFRKNISYTPLAGKTLAMIFEKPSLRTRVTFEAGMTQLGGHAIFLGPSDINIGVRETAADVAHNLERWVDGIMARTFSHQTVVDLAREASIPVINGLTDRLHPCQVLSDCFTLQEKLGSLAGRKVAFLGDGNNVAHSWIYASARLGINFSIACPRGYEPLPEIVREASAEATSNICVTHDIAEALSDADAVYTDVWASMGQENEAEKRRTVFAPFQLNSAALALARPQALVMHCLPAHRGEEIIDEVLDGPQSIVFDQAENRLHCQKAILTALMANTKRKGKGERRKAKGQVSG</sequence>
<dbReference type="GO" id="GO:0042450">
    <property type="term" value="P:L-arginine biosynthetic process via ornithine"/>
    <property type="evidence" value="ECO:0007669"/>
    <property type="project" value="UniProtKB-UniRule"/>
</dbReference>
<name>A0A419F8W2_9BACT</name>
<feature type="binding site" evidence="6">
    <location>
        <begin position="134"/>
        <end position="137"/>
    </location>
    <ligand>
        <name>carbamoyl phosphate</name>
        <dbReference type="ChEBI" id="CHEBI:58228"/>
    </ligand>
</feature>
<dbReference type="Gene3D" id="3.40.50.1370">
    <property type="entry name" value="Aspartate/ornithine carbamoyltransferase"/>
    <property type="match status" value="2"/>
</dbReference>
<evidence type="ECO:0000256" key="6">
    <source>
        <dbReference type="HAMAP-Rule" id="MF_01109"/>
    </source>
</evidence>
<protein>
    <recommendedName>
        <fullName evidence="3 6">Ornithine carbamoyltransferase</fullName>
        <shortName evidence="6">OTCase</shortName>
        <ecNumber evidence="3 6">2.1.3.3</ecNumber>
    </recommendedName>
</protein>
<feature type="binding site" evidence="6">
    <location>
        <begin position="266"/>
        <end position="267"/>
    </location>
    <ligand>
        <name>carbamoyl phosphate</name>
        <dbReference type="ChEBI" id="CHEBI:58228"/>
    </ligand>
</feature>
<comment type="pathway">
    <text evidence="1">Amino-acid biosynthesis; L-arginine biosynthesis; L-arginine from L-ornithine and carbamoyl phosphate: step 1/3.</text>
</comment>
<comment type="similarity">
    <text evidence="2 6">Belongs to the aspartate/ornithine carbamoyltransferase superfamily. OTCase family.</text>
</comment>
<feature type="binding site" evidence="6">
    <location>
        <position position="226"/>
    </location>
    <ligand>
        <name>L-ornithine</name>
        <dbReference type="ChEBI" id="CHEBI:46911"/>
    </ligand>
</feature>
<comment type="caution">
    <text evidence="9">The sequence shown here is derived from an EMBL/GenBank/DDBJ whole genome shotgun (WGS) entry which is preliminary data.</text>
</comment>
<dbReference type="SUPFAM" id="SSF53671">
    <property type="entry name" value="Aspartate/ornithine carbamoyltransferase"/>
    <property type="match status" value="1"/>
</dbReference>
<evidence type="ECO:0000259" key="7">
    <source>
        <dbReference type="Pfam" id="PF00185"/>
    </source>
</evidence>
<evidence type="ECO:0000313" key="10">
    <source>
        <dbReference type="Proteomes" id="UP000285961"/>
    </source>
</evidence>
<dbReference type="FunFam" id="3.40.50.1370:FF:000008">
    <property type="entry name" value="Ornithine carbamoyltransferase"/>
    <property type="match status" value="1"/>
</dbReference>
<feature type="binding site" evidence="6">
    <location>
        <position position="165"/>
    </location>
    <ligand>
        <name>L-ornithine</name>
        <dbReference type="ChEBI" id="CHEBI:46911"/>
    </ligand>
</feature>
<dbReference type="InterPro" id="IPR006132">
    <property type="entry name" value="Asp/Orn_carbamoyltranf_P-bd"/>
</dbReference>
<dbReference type="GO" id="GO:0004585">
    <property type="term" value="F:ornithine carbamoyltransferase activity"/>
    <property type="evidence" value="ECO:0007669"/>
    <property type="project" value="UniProtKB-UniRule"/>
</dbReference>
<dbReference type="InterPro" id="IPR002292">
    <property type="entry name" value="Orn/put_carbamltrans"/>
</dbReference>
<dbReference type="InterPro" id="IPR006131">
    <property type="entry name" value="Asp_carbamoyltransf_Asp/Orn-bd"/>
</dbReference>
<dbReference type="NCBIfam" id="NF001986">
    <property type="entry name" value="PRK00779.1"/>
    <property type="match status" value="1"/>
</dbReference>
<feature type="binding site" evidence="6">
    <location>
        <position position="83"/>
    </location>
    <ligand>
        <name>carbamoyl phosphate</name>
        <dbReference type="ChEBI" id="CHEBI:58228"/>
    </ligand>
</feature>
<comment type="subcellular location">
    <subcellularLocation>
        <location evidence="6">Cytoplasm</location>
    </subcellularLocation>
</comment>
<evidence type="ECO:0000256" key="1">
    <source>
        <dbReference type="ARBA" id="ARBA00004975"/>
    </source>
</evidence>
<feature type="domain" description="Aspartate/ornithine carbamoyltransferase Asp/Orn-binding" evidence="7">
    <location>
        <begin position="154"/>
        <end position="304"/>
    </location>
</feature>
<dbReference type="Proteomes" id="UP000285961">
    <property type="component" value="Unassembled WGS sequence"/>
</dbReference>
<evidence type="ECO:0000256" key="2">
    <source>
        <dbReference type="ARBA" id="ARBA00007805"/>
    </source>
</evidence>
<dbReference type="InterPro" id="IPR024904">
    <property type="entry name" value="OTCase_ArgI"/>
</dbReference>
<proteinExistence type="inferred from homology"/>
<dbReference type="EC" id="2.1.3.3" evidence="3 6"/>
<feature type="binding site" evidence="6">
    <location>
        <position position="107"/>
    </location>
    <ligand>
        <name>carbamoyl phosphate</name>
        <dbReference type="ChEBI" id="CHEBI:58228"/>
    </ligand>
</feature>
<dbReference type="PRINTS" id="PR00100">
    <property type="entry name" value="AOTCASE"/>
</dbReference>
<reference evidence="9 10" key="1">
    <citation type="journal article" date="2017" name="ISME J.">
        <title>Energy and carbon metabolisms in a deep terrestrial subsurface fluid microbial community.</title>
        <authorList>
            <person name="Momper L."/>
            <person name="Jungbluth S.P."/>
            <person name="Lee M.D."/>
            <person name="Amend J.P."/>
        </authorList>
    </citation>
    <scope>NUCLEOTIDE SEQUENCE [LARGE SCALE GENOMIC DNA]</scope>
    <source>
        <strain evidence="9">SURF_17</strain>
    </source>
</reference>
<evidence type="ECO:0000256" key="3">
    <source>
        <dbReference type="ARBA" id="ARBA00013007"/>
    </source>
</evidence>